<feature type="repeat" description="PPR" evidence="3">
    <location>
        <begin position="479"/>
        <end position="513"/>
    </location>
</feature>
<accession>A0AAD3XIA7</accession>
<comment type="caution">
    <text evidence="4">The sequence shown here is derived from an EMBL/GenBank/DDBJ whole genome shotgun (WGS) entry which is preliminary data.</text>
</comment>
<sequence>MYRRFRPIKICSREFIKRKFQFQLESTNHHELHRSCSLFPRQAVSDLVHLRTFCTEADPIPKNYTNSNGFQSLLGDHEFGALQLPKEFGDQYANIDQAALKVQQLLKVFSNSSEVELAHALDKFGILLNEDFVLNVLRRHRSDWKPAFRFFNWTSKVKNLSGYCPGSGAYNEVLGILGKMKRFSELHQLLDEMSKRKGAMNERSYGIVVHRYAAAHKIDDAINMFYKRTQYGLEMDLIAFQTLLLSLCRYKHVEAAEFLFHSKKNELRYDIKTWNIILNGWCVLGSLREAKRFWNEIIRSKQRPDKFTYGIFINSLSKAGKISTAVKLFHAMWEKGCTPDVAICNSVIDGLCFKKRIPEALEIFMEMNEKECQPDVATYNSLIKHLCKIRRMEKVHELLGEMEQKKGNCSPNSRTYSYLLKSAKKPEEILGLLERMERNGCKMTGDTYNLLLNLYMKWDCEERVQSVWMEMEKDGVGPDQRSYTIMIHRYYEKGRIKDALNYFEEMISKGMVPEPRTKLLVHAMKIKLKEREAVSMNNHNKRRTKFG</sequence>
<evidence type="ECO:0000256" key="3">
    <source>
        <dbReference type="PROSITE-ProRule" id="PRU00708"/>
    </source>
</evidence>
<dbReference type="EMBL" id="BSYO01000006">
    <property type="protein sequence ID" value="GMH05622.1"/>
    <property type="molecule type" value="Genomic_DNA"/>
</dbReference>
<evidence type="ECO:0000313" key="4">
    <source>
        <dbReference type="EMBL" id="GMH05622.1"/>
    </source>
</evidence>
<evidence type="ECO:0000313" key="5">
    <source>
        <dbReference type="Proteomes" id="UP001279734"/>
    </source>
</evidence>
<dbReference type="Gene3D" id="1.25.40.10">
    <property type="entry name" value="Tetratricopeptide repeat domain"/>
    <property type="match status" value="4"/>
</dbReference>
<evidence type="ECO:0008006" key="6">
    <source>
        <dbReference type="Google" id="ProtNLM"/>
    </source>
</evidence>
<protein>
    <recommendedName>
        <fullName evidence="6">Pentatricopeptide repeat-containing protein</fullName>
    </recommendedName>
</protein>
<feature type="repeat" description="PPR" evidence="3">
    <location>
        <begin position="270"/>
        <end position="304"/>
    </location>
</feature>
<proteinExistence type="inferred from homology"/>
<dbReference type="PROSITE" id="PS51375">
    <property type="entry name" value="PPR"/>
    <property type="match status" value="6"/>
</dbReference>
<reference evidence="4" key="1">
    <citation type="submission" date="2023-05" db="EMBL/GenBank/DDBJ databases">
        <title>Nepenthes gracilis genome sequencing.</title>
        <authorList>
            <person name="Fukushima K."/>
        </authorList>
    </citation>
    <scope>NUCLEOTIDE SEQUENCE</scope>
    <source>
        <strain evidence="4">SING2019-196</strain>
    </source>
</reference>
<feature type="repeat" description="PPR" evidence="3">
    <location>
        <begin position="444"/>
        <end position="478"/>
    </location>
</feature>
<feature type="repeat" description="PPR" evidence="3">
    <location>
        <begin position="375"/>
        <end position="405"/>
    </location>
</feature>
<comment type="similarity">
    <text evidence="1">Belongs to the PPR family. P subfamily.</text>
</comment>
<dbReference type="Pfam" id="PF13812">
    <property type="entry name" value="PPR_3"/>
    <property type="match status" value="1"/>
</dbReference>
<dbReference type="AlphaFoldDB" id="A0AAD3XIA7"/>
<name>A0AAD3XIA7_NEPGR</name>
<dbReference type="PANTHER" id="PTHR47447:SF23">
    <property type="entry name" value="PENTACOTRIPEPTIDE-REPEAT REGION OF PRORP DOMAIN-CONTAINING PROTEIN"/>
    <property type="match status" value="1"/>
</dbReference>
<dbReference type="Proteomes" id="UP001279734">
    <property type="component" value="Unassembled WGS sequence"/>
</dbReference>
<dbReference type="Pfam" id="PF13041">
    <property type="entry name" value="PPR_2"/>
    <property type="match status" value="2"/>
</dbReference>
<dbReference type="NCBIfam" id="TIGR00756">
    <property type="entry name" value="PPR"/>
    <property type="match status" value="5"/>
</dbReference>
<gene>
    <name evidence="4" type="ORF">Nepgr_007462</name>
</gene>
<feature type="repeat" description="PPR" evidence="3">
    <location>
        <begin position="340"/>
        <end position="374"/>
    </location>
</feature>
<dbReference type="Pfam" id="PF01535">
    <property type="entry name" value="PPR"/>
    <property type="match status" value="1"/>
</dbReference>
<dbReference type="InterPro" id="IPR002885">
    <property type="entry name" value="PPR_rpt"/>
</dbReference>
<keyword evidence="2" id="KW-0677">Repeat</keyword>
<dbReference type="PANTHER" id="PTHR47447">
    <property type="entry name" value="OS03G0856100 PROTEIN"/>
    <property type="match status" value="1"/>
</dbReference>
<feature type="repeat" description="PPR" evidence="3">
    <location>
        <begin position="305"/>
        <end position="339"/>
    </location>
</feature>
<organism evidence="4 5">
    <name type="scientific">Nepenthes gracilis</name>
    <name type="common">Slender pitcher plant</name>
    <dbReference type="NCBI Taxonomy" id="150966"/>
    <lineage>
        <taxon>Eukaryota</taxon>
        <taxon>Viridiplantae</taxon>
        <taxon>Streptophyta</taxon>
        <taxon>Embryophyta</taxon>
        <taxon>Tracheophyta</taxon>
        <taxon>Spermatophyta</taxon>
        <taxon>Magnoliopsida</taxon>
        <taxon>eudicotyledons</taxon>
        <taxon>Gunneridae</taxon>
        <taxon>Pentapetalae</taxon>
        <taxon>Caryophyllales</taxon>
        <taxon>Nepenthaceae</taxon>
        <taxon>Nepenthes</taxon>
    </lineage>
</organism>
<dbReference type="InterPro" id="IPR011990">
    <property type="entry name" value="TPR-like_helical_dom_sf"/>
</dbReference>
<keyword evidence="5" id="KW-1185">Reference proteome</keyword>
<evidence type="ECO:0000256" key="2">
    <source>
        <dbReference type="ARBA" id="ARBA00022737"/>
    </source>
</evidence>
<evidence type="ECO:0000256" key="1">
    <source>
        <dbReference type="ARBA" id="ARBA00007626"/>
    </source>
</evidence>